<dbReference type="InterPro" id="IPR035899">
    <property type="entry name" value="DBL_dom_sf"/>
</dbReference>
<dbReference type="InterPro" id="IPR001452">
    <property type="entry name" value="SH3_domain"/>
</dbReference>
<evidence type="ECO:0000256" key="2">
    <source>
        <dbReference type="PROSITE-ProRule" id="PRU00192"/>
    </source>
</evidence>
<sequence length="925" mass="106389">MLMTVIQLGTLIESNLLFRKMGLNINFPCFKNITVRAPRSSFPWCQKQYRRKVTSTHPENNNVYRDYQNHITEELIQDKQENSQSLVTDEDDNKSDPPENTNSRYCCENIYPKMNDETDQSKPGKTADLIALFEMLGAQYDKLCLENSDPSKHHQHSGQVENQPNDNDNDYDNNDNHKDTENKQKLITESPDTEVDYLDNSDEATLRLKDSFKTYEERQKYKSIIQDTPLYQIYTEKASISESRRDARRLLALVQPGSLDNPSNNLKFDDELFTAIDGDESDSNNQYSQKVPGSLIDSQQSSIHMKNSERRDLLFRLQNSGSSSFRSRNSDSLKTSSFKRTHSSSNTGERSKNQSSASKPRRQTQEVQNFVNEVAGTGPNRVQWSEMPQVISADLARDLPDYQKKLQEALFEVITSEASYYRTLHILIEKFYKAPCMQPDSKTSVITAIEKRHLFSNISEIFFTSETFLRDMELYFIQNPLIPQLCEIIYEHTENHFENYVKYVQNQMYQLRTLTKLLSSPAFVEVVRSIQQQPSCGFLDLNSFLLLPMQRVTRLRLLLTAILHYAPKNGVTYQSGLVALASIEKLISKCDSEKARMEQKERLVEICRRLEYKYDAKSLATESRTLVKEGDLRLLTMTNVQGSGFHRRFSSIRKSKATIATLFLFSDYLLITKKRSNQHLMVEDSCSLNYIHVEAHNALPNCFIHHFCRSGDPKLNAQLGHVTYVKTLSLPKQAATEQGKVNNKKPRKFSTDTNNAADVGLNVFSFILIIEGPDHPRVQYVFQTETLSKRERWLDGLSCGRHGIPENLGLEICECPQVLITKSYSAIECDELELKEGDQVNVLVSLSDGWLKGALPDGRRGWFPSHICTEVKDSSMKRENMKNFMLMEEAKAAYSVRKSRETFDGFPRMKDIRNSNRDLGKIRQR</sequence>
<evidence type="ECO:0000259" key="4">
    <source>
        <dbReference type="PROSITE" id="PS50002"/>
    </source>
</evidence>
<feature type="region of interest" description="Disordered" evidence="3">
    <location>
        <begin position="277"/>
        <end position="303"/>
    </location>
</feature>
<protein>
    <recommendedName>
        <fullName evidence="9">DH domain-containing protein</fullName>
    </recommendedName>
</protein>
<feature type="compositionally biased region" description="Low complexity" evidence="3">
    <location>
        <begin position="321"/>
        <end position="332"/>
    </location>
</feature>
<dbReference type="SMART" id="SM00326">
    <property type="entry name" value="SH3"/>
    <property type="match status" value="1"/>
</dbReference>
<dbReference type="AlphaFoldDB" id="A0AA85F788"/>
<dbReference type="WBParaSite" id="SRDH1_36920.10">
    <property type="protein sequence ID" value="SRDH1_36920.10"/>
    <property type="gene ID" value="SRDH1_36920"/>
</dbReference>
<proteinExistence type="predicted"/>
<dbReference type="PANTHER" id="PTHR12845">
    <property type="entry name" value="GUANINE NUCLEOTIDE EXCHANGE FACTOR"/>
    <property type="match status" value="1"/>
</dbReference>
<feature type="domain" description="SH3" evidence="4">
    <location>
        <begin position="813"/>
        <end position="873"/>
    </location>
</feature>
<dbReference type="PROSITE" id="PS50010">
    <property type="entry name" value="DH_2"/>
    <property type="match status" value="1"/>
</dbReference>
<feature type="region of interest" description="Disordered" evidence="3">
    <location>
        <begin position="321"/>
        <end position="365"/>
    </location>
</feature>
<feature type="compositionally biased region" description="Polar residues" evidence="3">
    <location>
        <begin position="283"/>
        <end position="303"/>
    </location>
</feature>
<evidence type="ECO:0000313" key="6">
    <source>
        <dbReference type="Proteomes" id="UP000050792"/>
    </source>
</evidence>
<evidence type="ECO:0000256" key="1">
    <source>
        <dbReference type="ARBA" id="ARBA00022443"/>
    </source>
</evidence>
<dbReference type="CDD" id="cd00160">
    <property type="entry name" value="RhoGEF"/>
    <property type="match status" value="1"/>
</dbReference>
<feature type="region of interest" description="Disordered" evidence="3">
    <location>
        <begin position="82"/>
        <end position="106"/>
    </location>
</feature>
<dbReference type="InterPro" id="IPR047271">
    <property type="entry name" value="Ephexin-like"/>
</dbReference>
<evidence type="ECO:0000259" key="5">
    <source>
        <dbReference type="PROSITE" id="PS50010"/>
    </source>
</evidence>
<dbReference type="SUPFAM" id="SSF48065">
    <property type="entry name" value="DBL homology domain (DH-domain)"/>
    <property type="match status" value="1"/>
</dbReference>
<feature type="compositionally biased region" description="Basic and acidic residues" evidence="3">
    <location>
        <begin position="174"/>
        <end position="186"/>
    </location>
</feature>
<dbReference type="Proteomes" id="UP000050792">
    <property type="component" value="Unassembled WGS sequence"/>
</dbReference>
<dbReference type="Pfam" id="PF00621">
    <property type="entry name" value="RhoGEF"/>
    <property type="match status" value="1"/>
</dbReference>
<keyword evidence="1 2" id="KW-0728">SH3 domain</keyword>
<dbReference type="Pfam" id="PF00018">
    <property type="entry name" value="SH3_1"/>
    <property type="match status" value="1"/>
</dbReference>
<evidence type="ECO:0000256" key="3">
    <source>
        <dbReference type="SAM" id="MobiDB-lite"/>
    </source>
</evidence>
<feature type="domain" description="DH" evidence="5">
    <location>
        <begin position="405"/>
        <end position="593"/>
    </location>
</feature>
<keyword evidence="6" id="KW-1185">Reference proteome</keyword>
<accession>A0AA85F788</accession>
<dbReference type="WBParaSite" id="SRDH1_36920.2">
    <property type="protein sequence ID" value="SRDH1_36920.2"/>
    <property type="gene ID" value="SRDH1_36920"/>
</dbReference>
<dbReference type="InterPro" id="IPR011993">
    <property type="entry name" value="PH-like_dom_sf"/>
</dbReference>
<dbReference type="InterPro" id="IPR036028">
    <property type="entry name" value="SH3-like_dom_sf"/>
</dbReference>
<dbReference type="Gene3D" id="2.30.29.30">
    <property type="entry name" value="Pleckstrin-homology domain (PH domain)/Phosphotyrosine-binding domain (PTB)"/>
    <property type="match status" value="1"/>
</dbReference>
<evidence type="ECO:0000313" key="8">
    <source>
        <dbReference type="WBParaSite" id="SRDH1_36920.2"/>
    </source>
</evidence>
<dbReference type="SUPFAM" id="SSF50729">
    <property type="entry name" value="PH domain-like"/>
    <property type="match status" value="1"/>
</dbReference>
<dbReference type="GO" id="GO:0005085">
    <property type="term" value="F:guanyl-nucleotide exchange factor activity"/>
    <property type="evidence" value="ECO:0007669"/>
    <property type="project" value="InterPro"/>
</dbReference>
<dbReference type="PROSITE" id="PS50002">
    <property type="entry name" value="SH3"/>
    <property type="match status" value="1"/>
</dbReference>
<dbReference type="SUPFAM" id="SSF50044">
    <property type="entry name" value="SH3-domain"/>
    <property type="match status" value="1"/>
</dbReference>
<reference evidence="6" key="1">
    <citation type="submission" date="2022-06" db="EMBL/GenBank/DDBJ databases">
        <authorList>
            <person name="Berger JAMES D."/>
            <person name="Berger JAMES D."/>
        </authorList>
    </citation>
    <scope>NUCLEOTIDE SEQUENCE [LARGE SCALE GENOMIC DNA]</scope>
</reference>
<dbReference type="Gene3D" id="2.30.30.40">
    <property type="entry name" value="SH3 Domains"/>
    <property type="match status" value="1"/>
</dbReference>
<evidence type="ECO:0000313" key="7">
    <source>
        <dbReference type="WBParaSite" id="SRDH1_36920.10"/>
    </source>
</evidence>
<name>A0AA85F788_9TREM</name>
<dbReference type="InterPro" id="IPR000219">
    <property type="entry name" value="DH_dom"/>
</dbReference>
<dbReference type="CDD" id="cd01221">
    <property type="entry name" value="PH_ephexin"/>
    <property type="match status" value="1"/>
</dbReference>
<organism evidence="6 8">
    <name type="scientific">Schistosoma rodhaini</name>
    <dbReference type="NCBI Taxonomy" id="6188"/>
    <lineage>
        <taxon>Eukaryota</taxon>
        <taxon>Metazoa</taxon>
        <taxon>Spiralia</taxon>
        <taxon>Lophotrochozoa</taxon>
        <taxon>Platyhelminthes</taxon>
        <taxon>Trematoda</taxon>
        <taxon>Digenea</taxon>
        <taxon>Strigeidida</taxon>
        <taxon>Schistosomatoidea</taxon>
        <taxon>Schistosomatidae</taxon>
        <taxon>Schistosoma</taxon>
    </lineage>
</organism>
<dbReference type="Gene3D" id="1.20.900.10">
    <property type="entry name" value="Dbl homology (DH) domain"/>
    <property type="match status" value="1"/>
</dbReference>
<evidence type="ECO:0008006" key="9">
    <source>
        <dbReference type="Google" id="ProtNLM"/>
    </source>
</evidence>
<dbReference type="InterPro" id="IPR047270">
    <property type="entry name" value="PH_ephexin"/>
</dbReference>
<reference evidence="7 8" key="2">
    <citation type="submission" date="2023-11" db="UniProtKB">
        <authorList>
            <consortium name="WormBaseParasite"/>
        </authorList>
    </citation>
    <scope>IDENTIFICATION</scope>
</reference>
<feature type="region of interest" description="Disordered" evidence="3">
    <location>
        <begin position="146"/>
        <end position="196"/>
    </location>
</feature>
<feature type="compositionally biased region" description="Polar residues" evidence="3">
    <location>
        <begin position="343"/>
        <end position="358"/>
    </location>
</feature>
<dbReference type="PANTHER" id="PTHR12845:SF5">
    <property type="entry name" value="EPHEXIN, ISOFORM D"/>
    <property type="match status" value="1"/>
</dbReference>
<dbReference type="SMART" id="SM00325">
    <property type="entry name" value="RhoGEF"/>
    <property type="match status" value="1"/>
</dbReference>